<feature type="region of interest" description="Disordered" evidence="1">
    <location>
        <begin position="204"/>
        <end position="386"/>
    </location>
</feature>
<dbReference type="OrthoDB" id="1939646at2759"/>
<accession>A0A834LK95</accession>
<comment type="caution">
    <text evidence="3">The sequence shown here is derived from an EMBL/GenBank/DDBJ whole genome shotgun (WGS) entry which is preliminary data.</text>
</comment>
<protein>
    <recommendedName>
        <fullName evidence="2">Calmodulin-binding domain-containing protein</fullName>
    </recommendedName>
</protein>
<keyword evidence="4" id="KW-1185">Reference proteome</keyword>
<feature type="compositionally biased region" description="Basic and acidic residues" evidence="1">
    <location>
        <begin position="299"/>
        <end position="310"/>
    </location>
</feature>
<feature type="compositionally biased region" description="Polar residues" evidence="1">
    <location>
        <begin position="124"/>
        <end position="140"/>
    </location>
</feature>
<evidence type="ECO:0000256" key="1">
    <source>
        <dbReference type="SAM" id="MobiDB-lite"/>
    </source>
</evidence>
<dbReference type="GO" id="GO:0005516">
    <property type="term" value="F:calmodulin binding"/>
    <property type="evidence" value="ECO:0007669"/>
    <property type="project" value="InterPro"/>
</dbReference>
<evidence type="ECO:0000313" key="4">
    <source>
        <dbReference type="Proteomes" id="UP000626092"/>
    </source>
</evidence>
<feature type="compositionally biased region" description="Basic and acidic residues" evidence="1">
    <location>
        <begin position="277"/>
        <end position="290"/>
    </location>
</feature>
<reference evidence="3" key="1">
    <citation type="submission" date="2019-11" db="EMBL/GenBank/DDBJ databases">
        <authorList>
            <person name="Liu Y."/>
            <person name="Hou J."/>
            <person name="Li T.-Q."/>
            <person name="Guan C.-H."/>
            <person name="Wu X."/>
            <person name="Wu H.-Z."/>
            <person name="Ling F."/>
            <person name="Zhang R."/>
            <person name="Shi X.-G."/>
            <person name="Ren J.-P."/>
            <person name="Chen E.-F."/>
            <person name="Sun J.-M."/>
        </authorList>
    </citation>
    <scope>NUCLEOTIDE SEQUENCE</scope>
    <source>
        <strain evidence="3">Adult_tree_wgs_1</strain>
        <tissue evidence="3">Leaves</tissue>
    </source>
</reference>
<dbReference type="PANTHER" id="PTHR33349">
    <property type="entry name" value="EMB|CAB62594.1"/>
    <property type="match status" value="1"/>
</dbReference>
<evidence type="ECO:0000313" key="3">
    <source>
        <dbReference type="EMBL" id="KAF7139401.1"/>
    </source>
</evidence>
<feature type="compositionally biased region" description="Polar residues" evidence="1">
    <location>
        <begin position="174"/>
        <end position="188"/>
    </location>
</feature>
<feature type="compositionally biased region" description="Acidic residues" evidence="1">
    <location>
        <begin position="311"/>
        <end position="326"/>
    </location>
</feature>
<dbReference type="PANTHER" id="PTHR33349:SF20">
    <property type="entry name" value="CHROMO DOMAIN CEC-LIKE PROTEIN"/>
    <property type="match status" value="1"/>
</dbReference>
<dbReference type="Proteomes" id="UP000626092">
    <property type="component" value="Unassembled WGS sequence"/>
</dbReference>
<feature type="region of interest" description="Disordered" evidence="1">
    <location>
        <begin position="1"/>
        <end position="192"/>
    </location>
</feature>
<feature type="domain" description="Calmodulin-binding" evidence="2">
    <location>
        <begin position="306"/>
        <end position="417"/>
    </location>
</feature>
<feature type="compositionally biased region" description="Basic and acidic residues" evidence="1">
    <location>
        <begin position="1"/>
        <end position="17"/>
    </location>
</feature>
<feature type="compositionally biased region" description="Polar residues" evidence="1">
    <location>
        <begin position="67"/>
        <end position="89"/>
    </location>
</feature>
<feature type="compositionally biased region" description="Basic and acidic residues" evidence="1">
    <location>
        <begin position="329"/>
        <end position="341"/>
    </location>
</feature>
<sequence length="423" mass="46713">MATRAKDQHGPGKEKRGTSPSYPRHTDTTTNSRRSPSAPSPNRPPDQKHAPLTTTSEKRIPNYLKPTVSSAPIPSAQGKTQTSSNNTAQKPALNRRRSFDKPPSPNSRLQKSHTMVHPKDKTVVRSSSNIVPKTSSSVSKPHQDRFLKAHRDAGKSHALSSVHKKMTAVKKQNVDASTSAATLPTKASSLPDLTADTAPLVECHKEEQEPSVTDVEEERELQAEESKSELPPHVPILEEDQQEDIKADTGGSSQVRAAETVKNQNQEIKTFEPSTVLEKRNESLDVHVEGAGDGEEIVEETRKDESHESLQEEIVDGDDKEGEESATENFKDKSLDKKEEVGEGSQTECKEREKVVDTVTETKTQMENTAGKQQQQRQGKKETQAYNDVIEETASKLREKRKNKVKALVGAFETVISLQEPEA</sequence>
<dbReference type="EMBL" id="WJXA01000007">
    <property type="protein sequence ID" value="KAF7139401.1"/>
    <property type="molecule type" value="Genomic_DNA"/>
</dbReference>
<name>A0A834LK95_RHOSS</name>
<organism evidence="3 4">
    <name type="scientific">Rhododendron simsii</name>
    <name type="common">Sims's rhododendron</name>
    <dbReference type="NCBI Taxonomy" id="118357"/>
    <lineage>
        <taxon>Eukaryota</taxon>
        <taxon>Viridiplantae</taxon>
        <taxon>Streptophyta</taxon>
        <taxon>Embryophyta</taxon>
        <taxon>Tracheophyta</taxon>
        <taxon>Spermatophyta</taxon>
        <taxon>Magnoliopsida</taxon>
        <taxon>eudicotyledons</taxon>
        <taxon>Gunneridae</taxon>
        <taxon>Pentapetalae</taxon>
        <taxon>asterids</taxon>
        <taxon>Ericales</taxon>
        <taxon>Ericaceae</taxon>
        <taxon>Ericoideae</taxon>
        <taxon>Rhodoreae</taxon>
        <taxon>Rhododendron</taxon>
    </lineage>
</organism>
<dbReference type="SMART" id="SM01054">
    <property type="entry name" value="CaM_binding"/>
    <property type="match status" value="1"/>
</dbReference>
<feature type="compositionally biased region" description="Polar residues" evidence="1">
    <location>
        <begin position="250"/>
        <end position="268"/>
    </location>
</feature>
<dbReference type="Pfam" id="PF07839">
    <property type="entry name" value="CaM_binding"/>
    <property type="match status" value="1"/>
</dbReference>
<feature type="compositionally biased region" description="Low complexity" evidence="1">
    <location>
        <begin position="28"/>
        <end position="37"/>
    </location>
</feature>
<feature type="compositionally biased region" description="Basic and acidic residues" evidence="1">
    <location>
        <begin position="220"/>
        <end position="230"/>
    </location>
</feature>
<proteinExistence type="predicted"/>
<dbReference type="AlphaFoldDB" id="A0A834LK95"/>
<dbReference type="InterPro" id="IPR012417">
    <property type="entry name" value="CaM-bd_dom_pln"/>
</dbReference>
<feature type="compositionally biased region" description="Basic and acidic residues" evidence="1">
    <location>
        <begin position="141"/>
        <end position="155"/>
    </location>
</feature>
<gene>
    <name evidence="3" type="ORF">RHSIM_Rhsim07G0169800</name>
</gene>
<evidence type="ECO:0000259" key="2">
    <source>
        <dbReference type="SMART" id="SM01054"/>
    </source>
</evidence>